<organism evidence="6 7">
    <name type="scientific">Desulfobacula phenolica</name>
    <dbReference type="NCBI Taxonomy" id="90732"/>
    <lineage>
        <taxon>Bacteria</taxon>
        <taxon>Pseudomonadati</taxon>
        <taxon>Thermodesulfobacteriota</taxon>
        <taxon>Desulfobacteria</taxon>
        <taxon>Desulfobacterales</taxon>
        <taxon>Desulfobacteraceae</taxon>
        <taxon>Desulfobacula</taxon>
    </lineage>
</organism>
<comment type="similarity">
    <text evidence="1">Belongs to the membrane fusion protein (MFP) (TC 8.A.1) family.</text>
</comment>
<dbReference type="Proteomes" id="UP000199608">
    <property type="component" value="Unassembled WGS sequence"/>
</dbReference>
<sequence>MKKKFLFPLLLFIFLIGFACENDKIQPGFSEDGDAGKQFNPENIATVEKQDVTRIYEAVGTIRPLTESMIESQVSAQVIKVLHVPGTAVKKGELLIQLDARRLTAQLKQAQEGLNVAKNQLKQAQKSMDEAKAGLDQTMAAYNRTQKLFKSAIVTSQKLEIDKSAFLQAKARLEKSQEAEKSAKASIRNAEEIVKEGRIALGYSQIIAPAAGVVAKRMIDPGDIAVPGKPLLIIQTSGALRLEANVREGLISRVIIGNEYRILIKTIGKTVQSRVEEIVPYADPATRTFLVKATLPETPGIYPGMFGRLLIPVEKKQTLLIPQNAVIQVGQLELVYVKNNDTWQSVYIKTGKKLGDKIEVLAGLTGNETIGYK</sequence>
<dbReference type="PANTHER" id="PTHR30469:SF15">
    <property type="entry name" value="HLYD FAMILY OF SECRETION PROTEINS"/>
    <property type="match status" value="1"/>
</dbReference>
<feature type="chain" id="PRO_5011661792" evidence="3">
    <location>
        <begin position="20"/>
        <end position="373"/>
    </location>
</feature>
<dbReference type="InterPro" id="IPR006143">
    <property type="entry name" value="RND_pump_MFP"/>
</dbReference>
<feature type="signal peptide" evidence="3">
    <location>
        <begin position="1"/>
        <end position="19"/>
    </location>
</feature>
<keyword evidence="7" id="KW-1185">Reference proteome</keyword>
<dbReference type="GO" id="GO:1990281">
    <property type="term" value="C:efflux pump complex"/>
    <property type="evidence" value="ECO:0007669"/>
    <property type="project" value="TreeGrafter"/>
</dbReference>
<dbReference type="Gene3D" id="2.40.30.170">
    <property type="match status" value="1"/>
</dbReference>
<keyword evidence="3" id="KW-0732">Signal</keyword>
<dbReference type="EMBL" id="FNLL01000012">
    <property type="protein sequence ID" value="SDU55383.1"/>
    <property type="molecule type" value="Genomic_DNA"/>
</dbReference>
<dbReference type="AlphaFoldDB" id="A0A1H2JG40"/>
<accession>A0A1H2JG40</accession>
<evidence type="ECO:0000259" key="4">
    <source>
        <dbReference type="Pfam" id="PF25917"/>
    </source>
</evidence>
<name>A0A1H2JG40_9BACT</name>
<dbReference type="SUPFAM" id="SSF111369">
    <property type="entry name" value="HlyD-like secretion proteins"/>
    <property type="match status" value="1"/>
</dbReference>
<evidence type="ECO:0000256" key="3">
    <source>
        <dbReference type="SAM" id="SignalP"/>
    </source>
</evidence>
<feature type="coiled-coil region" evidence="2">
    <location>
        <begin position="100"/>
        <end position="141"/>
    </location>
</feature>
<dbReference type="RefSeq" id="WP_092237079.1">
    <property type="nucleotide sequence ID" value="NZ_FNLL01000012.1"/>
</dbReference>
<proteinExistence type="inferred from homology"/>
<gene>
    <name evidence="6" type="ORF">SAMN04487931_11256</name>
</gene>
<dbReference type="Pfam" id="PF25917">
    <property type="entry name" value="BSH_RND"/>
    <property type="match status" value="1"/>
</dbReference>
<evidence type="ECO:0000256" key="1">
    <source>
        <dbReference type="ARBA" id="ARBA00009477"/>
    </source>
</evidence>
<protein>
    <submittedName>
        <fullName evidence="6">RND family efflux transporter, MFP subunit</fullName>
    </submittedName>
</protein>
<dbReference type="PROSITE" id="PS51257">
    <property type="entry name" value="PROKAR_LIPOPROTEIN"/>
    <property type="match status" value="1"/>
</dbReference>
<evidence type="ECO:0000256" key="2">
    <source>
        <dbReference type="SAM" id="Coils"/>
    </source>
</evidence>
<feature type="domain" description="CusB-like beta-barrel" evidence="5">
    <location>
        <begin position="242"/>
        <end position="309"/>
    </location>
</feature>
<dbReference type="InterPro" id="IPR058792">
    <property type="entry name" value="Beta-barrel_RND_2"/>
</dbReference>
<keyword evidence="2" id="KW-0175">Coiled coil</keyword>
<reference evidence="7" key="1">
    <citation type="submission" date="2016-10" db="EMBL/GenBank/DDBJ databases">
        <authorList>
            <person name="Varghese N."/>
            <person name="Submissions S."/>
        </authorList>
    </citation>
    <scope>NUCLEOTIDE SEQUENCE [LARGE SCALE GENOMIC DNA]</scope>
    <source>
        <strain evidence="7">DSM 3384</strain>
    </source>
</reference>
<feature type="domain" description="Multidrug resistance protein MdtA-like barrel-sandwich hybrid" evidence="4">
    <location>
        <begin position="70"/>
        <end position="234"/>
    </location>
</feature>
<dbReference type="InterPro" id="IPR058625">
    <property type="entry name" value="MdtA-like_BSH"/>
</dbReference>
<dbReference type="Pfam" id="PF25954">
    <property type="entry name" value="Beta-barrel_RND_2"/>
    <property type="match status" value="1"/>
</dbReference>
<evidence type="ECO:0000313" key="7">
    <source>
        <dbReference type="Proteomes" id="UP000199608"/>
    </source>
</evidence>
<evidence type="ECO:0000313" key="6">
    <source>
        <dbReference type="EMBL" id="SDU55383.1"/>
    </source>
</evidence>
<dbReference type="PANTHER" id="PTHR30469">
    <property type="entry name" value="MULTIDRUG RESISTANCE PROTEIN MDTA"/>
    <property type="match status" value="1"/>
</dbReference>
<dbReference type="GO" id="GO:0015562">
    <property type="term" value="F:efflux transmembrane transporter activity"/>
    <property type="evidence" value="ECO:0007669"/>
    <property type="project" value="TreeGrafter"/>
</dbReference>
<evidence type="ECO:0000259" key="5">
    <source>
        <dbReference type="Pfam" id="PF25954"/>
    </source>
</evidence>
<dbReference type="Gene3D" id="2.40.50.100">
    <property type="match status" value="2"/>
</dbReference>
<dbReference type="NCBIfam" id="TIGR01730">
    <property type="entry name" value="RND_mfp"/>
    <property type="match status" value="1"/>
</dbReference>
<dbReference type="Gene3D" id="2.40.420.20">
    <property type="match status" value="1"/>
</dbReference>